<proteinExistence type="predicted"/>
<evidence type="ECO:0000313" key="2">
    <source>
        <dbReference type="EMBL" id="GAA1527776.1"/>
    </source>
</evidence>
<comment type="caution">
    <text evidence="2">The sequence shown here is derived from an EMBL/GenBank/DDBJ whole genome shotgun (WGS) entry which is preliminary data.</text>
</comment>
<dbReference type="Proteomes" id="UP001500363">
    <property type="component" value="Unassembled WGS sequence"/>
</dbReference>
<dbReference type="RefSeq" id="WP_344174869.1">
    <property type="nucleotide sequence ID" value="NZ_BAAANC010000002.1"/>
</dbReference>
<feature type="chain" id="PRO_5045274220" description="Peptidase inhibitor family I36" evidence="1">
    <location>
        <begin position="29"/>
        <end position="161"/>
    </location>
</feature>
<accession>A0ABN2AXT2</accession>
<feature type="signal peptide" evidence="1">
    <location>
        <begin position="1"/>
        <end position="28"/>
    </location>
</feature>
<evidence type="ECO:0000256" key="1">
    <source>
        <dbReference type="SAM" id="SignalP"/>
    </source>
</evidence>
<reference evidence="2 3" key="1">
    <citation type="journal article" date="2019" name="Int. J. Syst. Evol. Microbiol.">
        <title>The Global Catalogue of Microorganisms (GCM) 10K type strain sequencing project: providing services to taxonomists for standard genome sequencing and annotation.</title>
        <authorList>
            <consortium name="The Broad Institute Genomics Platform"/>
            <consortium name="The Broad Institute Genome Sequencing Center for Infectious Disease"/>
            <person name="Wu L."/>
            <person name="Ma J."/>
        </authorList>
    </citation>
    <scope>NUCLEOTIDE SEQUENCE [LARGE SCALE GENOMIC DNA]</scope>
    <source>
        <strain evidence="2 3">JCM 14303</strain>
    </source>
</reference>
<evidence type="ECO:0000313" key="3">
    <source>
        <dbReference type="Proteomes" id="UP001500363"/>
    </source>
</evidence>
<dbReference type="EMBL" id="BAAANC010000002">
    <property type="protein sequence ID" value="GAA1527776.1"/>
    <property type="molecule type" value="Genomic_DNA"/>
</dbReference>
<organism evidence="2 3">
    <name type="scientific">Kribbella lupini</name>
    <dbReference type="NCBI Taxonomy" id="291602"/>
    <lineage>
        <taxon>Bacteria</taxon>
        <taxon>Bacillati</taxon>
        <taxon>Actinomycetota</taxon>
        <taxon>Actinomycetes</taxon>
        <taxon>Propionibacteriales</taxon>
        <taxon>Kribbellaceae</taxon>
        <taxon>Kribbella</taxon>
    </lineage>
</organism>
<evidence type="ECO:0008006" key="4">
    <source>
        <dbReference type="Google" id="ProtNLM"/>
    </source>
</evidence>
<protein>
    <recommendedName>
        <fullName evidence="4">Peptidase inhibitor family I36</fullName>
    </recommendedName>
</protein>
<dbReference type="PROSITE" id="PS51257">
    <property type="entry name" value="PROKAR_LIPOPROTEIN"/>
    <property type="match status" value="1"/>
</dbReference>
<keyword evidence="1" id="KW-0732">Signal</keyword>
<keyword evidence="3" id="KW-1185">Reference proteome</keyword>
<sequence length="161" mass="16759">MRKLIQLLTGVLAAVVLAVVGCVPAAHATGTAWSAPRLAEYYLDCPAGQTMSVYSGPYRGSALCGTSVTNVYWTDGAVTRQHTFVISPGRSAWNAVHQYRGGTTIAATGWKSLGGANITGSINILGIPSPGTIDLEVGTTTGGIFCNRLRNNAWSGWLACG</sequence>
<name>A0ABN2AXT2_9ACTN</name>
<gene>
    <name evidence="2" type="ORF">GCM10009741_31960</name>
</gene>